<evidence type="ECO:0000256" key="8">
    <source>
        <dbReference type="RuleBase" id="RU004473"/>
    </source>
</evidence>
<dbReference type="CDD" id="cd05246">
    <property type="entry name" value="dTDP_GD_SDR_e"/>
    <property type="match status" value="1"/>
</dbReference>
<evidence type="ECO:0000313" key="10">
    <source>
        <dbReference type="EMBL" id="MFC7388929.1"/>
    </source>
</evidence>
<dbReference type="SUPFAM" id="SSF51735">
    <property type="entry name" value="NAD(P)-binding Rossmann-fold domains"/>
    <property type="match status" value="1"/>
</dbReference>
<keyword evidence="7 8" id="KW-0456">Lyase</keyword>
<dbReference type="RefSeq" id="WP_214786542.1">
    <property type="nucleotide sequence ID" value="NZ_JANIEL010000019.1"/>
</dbReference>
<dbReference type="Gene3D" id="3.90.25.10">
    <property type="entry name" value="UDP-galactose 4-epimerase, domain 1"/>
    <property type="match status" value="1"/>
</dbReference>
<evidence type="ECO:0000256" key="4">
    <source>
        <dbReference type="ARBA" id="ARBA00011990"/>
    </source>
</evidence>
<evidence type="ECO:0000256" key="2">
    <source>
        <dbReference type="ARBA" id="ARBA00001911"/>
    </source>
</evidence>
<evidence type="ECO:0000256" key="7">
    <source>
        <dbReference type="ARBA" id="ARBA00023239"/>
    </source>
</evidence>
<dbReference type="EC" id="4.2.1.46" evidence="4 8"/>
<accession>A0ABW2PHT3</accession>
<dbReference type="PANTHER" id="PTHR43000">
    <property type="entry name" value="DTDP-D-GLUCOSE 4,6-DEHYDRATASE-RELATED"/>
    <property type="match status" value="1"/>
</dbReference>
<dbReference type="InterPro" id="IPR036291">
    <property type="entry name" value="NAD(P)-bd_dom_sf"/>
</dbReference>
<comment type="cofactor">
    <cofactor evidence="2 8">
        <name>NAD(+)</name>
        <dbReference type="ChEBI" id="CHEBI:57540"/>
    </cofactor>
</comment>
<dbReference type="Gene3D" id="3.40.50.720">
    <property type="entry name" value="NAD(P)-binding Rossmann-like Domain"/>
    <property type="match status" value="1"/>
</dbReference>
<evidence type="ECO:0000256" key="3">
    <source>
        <dbReference type="ARBA" id="ARBA00008178"/>
    </source>
</evidence>
<dbReference type="GO" id="GO:0008460">
    <property type="term" value="F:dTDP-glucose 4,6-dehydratase activity"/>
    <property type="evidence" value="ECO:0007669"/>
    <property type="project" value="UniProtKB-EC"/>
</dbReference>
<evidence type="ECO:0000256" key="5">
    <source>
        <dbReference type="ARBA" id="ARBA00016977"/>
    </source>
</evidence>
<sequence length="351" mass="40495">MHTILVTGGAGFIGSNFIKHYRAKHPTSRILNVDALTYAGNLKNIQEFETDPLYVFRKVDIRDRPAIDELFTLFKVDEVVHFAAESHVDRSILEPELFLSTNVLGTQVLLDVAMRHWKLNPDDKYSREYRAGVCFVHVSTDEVYGSLGETGYFTEDSPIAPNSPYSASKASSDLLVRSYHETYGFPVKTTRCSNNYGPYQFPEKLIPLMVHHCMTEKLLPVYGDGGHIRDWLHVQDHCEAIDLVREKGRFGEVYNIGGNNELTNLELVRTILQVFQQSEDQIQFVTDRPGHDRRYAIDASKMREELGWAPRYQFEQGIEETIEWYRTHSEWVEDVVSGAYRDYYEKMYASL</sequence>
<dbReference type="NCBIfam" id="TIGR01181">
    <property type="entry name" value="dTDP_gluc_dehyt"/>
    <property type="match status" value="1"/>
</dbReference>
<keyword evidence="11" id="KW-1185">Reference proteome</keyword>
<evidence type="ECO:0000256" key="1">
    <source>
        <dbReference type="ARBA" id="ARBA00001539"/>
    </source>
</evidence>
<name>A0ABW2PHT3_9BACL</name>
<protein>
    <recommendedName>
        <fullName evidence="5 8">dTDP-glucose 4,6-dehydratase</fullName>
        <ecNumber evidence="4 8">4.2.1.46</ecNumber>
    </recommendedName>
</protein>
<reference evidence="11" key="1">
    <citation type="journal article" date="2019" name="Int. J. Syst. Evol. Microbiol.">
        <title>The Global Catalogue of Microorganisms (GCM) 10K type strain sequencing project: providing services to taxonomists for standard genome sequencing and annotation.</title>
        <authorList>
            <consortium name="The Broad Institute Genomics Platform"/>
            <consortium name="The Broad Institute Genome Sequencing Center for Infectious Disease"/>
            <person name="Wu L."/>
            <person name="Ma J."/>
        </authorList>
    </citation>
    <scope>NUCLEOTIDE SEQUENCE [LARGE SCALE GENOMIC DNA]</scope>
    <source>
        <strain evidence="11">CCUG 55590</strain>
    </source>
</reference>
<keyword evidence="6" id="KW-0520">NAD</keyword>
<comment type="caution">
    <text evidence="10">The sequence shown here is derived from an EMBL/GenBank/DDBJ whole genome shotgun (WGS) entry which is preliminary data.</text>
</comment>
<comment type="catalytic activity">
    <reaction evidence="1 8">
        <text>dTDP-alpha-D-glucose = dTDP-4-dehydro-6-deoxy-alpha-D-glucose + H2O</text>
        <dbReference type="Rhea" id="RHEA:17221"/>
        <dbReference type="ChEBI" id="CHEBI:15377"/>
        <dbReference type="ChEBI" id="CHEBI:57477"/>
        <dbReference type="ChEBI" id="CHEBI:57649"/>
        <dbReference type="EC" id="4.2.1.46"/>
    </reaction>
</comment>
<proteinExistence type="inferred from homology"/>
<dbReference type="InterPro" id="IPR016040">
    <property type="entry name" value="NAD(P)-bd_dom"/>
</dbReference>
<evidence type="ECO:0000259" key="9">
    <source>
        <dbReference type="Pfam" id="PF16363"/>
    </source>
</evidence>
<dbReference type="EMBL" id="JBHTCE010000001">
    <property type="protein sequence ID" value="MFC7388929.1"/>
    <property type="molecule type" value="Genomic_DNA"/>
</dbReference>
<evidence type="ECO:0000313" key="11">
    <source>
        <dbReference type="Proteomes" id="UP001596439"/>
    </source>
</evidence>
<evidence type="ECO:0000256" key="6">
    <source>
        <dbReference type="ARBA" id="ARBA00023027"/>
    </source>
</evidence>
<feature type="domain" description="NAD(P)-binding" evidence="9">
    <location>
        <begin position="5"/>
        <end position="321"/>
    </location>
</feature>
<dbReference type="Pfam" id="PF16363">
    <property type="entry name" value="GDP_Man_Dehyd"/>
    <property type="match status" value="1"/>
</dbReference>
<organism evidence="10 11">
    <name type="scientific">Exiguobacterium aestuarii</name>
    <dbReference type="NCBI Taxonomy" id="273527"/>
    <lineage>
        <taxon>Bacteria</taxon>
        <taxon>Bacillati</taxon>
        <taxon>Bacillota</taxon>
        <taxon>Bacilli</taxon>
        <taxon>Bacillales</taxon>
        <taxon>Bacillales Family XII. Incertae Sedis</taxon>
        <taxon>Exiguobacterium</taxon>
    </lineage>
</organism>
<dbReference type="Proteomes" id="UP001596439">
    <property type="component" value="Unassembled WGS sequence"/>
</dbReference>
<gene>
    <name evidence="10" type="primary">rfbB</name>
    <name evidence="10" type="ORF">ACFQO8_02160</name>
</gene>
<dbReference type="InterPro" id="IPR005888">
    <property type="entry name" value="dTDP_Gluc_deHydtase"/>
</dbReference>
<comment type="similarity">
    <text evidence="3 8">Belongs to the NAD(P)-dependent epimerase/dehydratase family. dTDP-glucose dehydratase subfamily.</text>
</comment>